<evidence type="ECO:0000313" key="11">
    <source>
        <dbReference type="Proteomes" id="UP000273643"/>
    </source>
</evidence>
<sequence>MPLKQSIQTLPEDRRYCVALSGGLDSSVLLHAVARRCSEVRAVHVHHGLSPNADQWQRHCETLCEQLGVPLDVVTVDVRKDGKGLEDAAREARYQAFIQQLQPDEILLTAHHGDDQVETLLMRLGRGSGVRGLAGMAARRPLGAGELWRPLLGVSRSELEDYARSHRLSWIEDESNDDLQFDRNFLRHRVMPTLRERWPHLVDSWGQSAALCAESEVLLEEYAREDLARLTPESADPHAAAGWVLSLPGLQGLSPARRHQVLRVWFRERGVPGLNRDRLAEVDRQLIDGREDAGACVAWEGWALRRFRQGLYLLNGTPLEAPLPSQPIPVELSGSGRVVLPGGAVLVFERDDFGGNGSRLAAGLTELSIRWRQGGERCQPEGRAHSQTLKKLLQEYALAPWWRARLPLIYSGETLVAAGDLWVCKGFSAAPGQPGYRLRWYNF</sequence>
<dbReference type="AlphaFoldDB" id="A0A3N1NYX3"/>
<dbReference type="NCBIfam" id="TIGR02433">
    <property type="entry name" value="lysidine_TilS_C"/>
    <property type="match status" value="1"/>
</dbReference>
<dbReference type="SUPFAM" id="SSF52402">
    <property type="entry name" value="Adenine nucleotide alpha hydrolases-like"/>
    <property type="match status" value="1"/>
</dbReference>
<dbReference type="Pfam" id="PF11734">
    <property type="entry name" value="TilS_C"/>
    <property type="match status" value="1"/>
</dbReference>
<dbReference type="Pfam" id="PF01171">
    <property type="entry name" value="ATP_bind_3"/>
    <property type="match status" value="1"/>
</dbReference>
<dbReference type="RefSeq" id="WP_170162858.1">
    <property type="nucleotide sequence ID" value="NZ_RJUK01000001.1"/>
</dbReference>
<reference evidence="10 11" key="1">
    <citation type="submission" date="2018-11" db="EMBL/GenBank/DDBJ databases">
        <title>Genomic Encyclopedia of Type Strains, Phase IV (KMG-IV): sequencing the most valuable type-strain genomes for metagenomic binning, comparative biology and taxonomic classification.</title>
        <authorList>
            <person name="Goeker M."/>
        </authorList>
    </citation>
    <scope>NUCLEOTIDE SEQUENCE [LARGE SCALE GENOMIC DNA]</scope>
    <source>
        <strain evidence="10 11">DSM 16974</strain>
    </source>
</reference>
<dbReference type="GO" id="GO:0005737">
    <property type="term" value="C:cytoplasm"/>
    <property type="evidence" value="ECO:0007669"/>
    <property type="project" value="UniProtKB-SubCell"/>
</dbReference>
<feature type="domain" description="Lysidine-tRNA(Ile) synthetase C-terminal" evidence="9">
    <location>
        <begin position="367"/>
        <end position="440"/>
    </location>
</feature>
<dbReference type="GO" id="GO:0006400">
    <property type="term" value="P:tRNA modification"/>
    <property type="evidence" value="ECO:0007669"/>
    <property type="project" value="UniProtKB-UniRule"/>
</dbReference>
<feature type="binding site" evidence="8">
    <location>
        <begin position="21"/>
        <end position="26"/>
    </location>
    <ligand>
        <name>ATP</name>
        <dbReference type="ChEBI" id="CHEBI:30616"/>
    </ligand>
</feature>
<organism evidence="10 11">
    <name type="scientific">Marinimicrobium koreense</name>
    <dbReference type="NCBI Taxonomy" id="306545"/>
    <lineage>
        <taxon>Bacteria</taxon>
        <taxon>Pseudomonadati</taxon>
        <taxon>Pseudomonadota</taxon>
        <taxon>Gammaproteobacteria</taxon>
        <taxon>Cellvibrionales</taxon>
        <taxon>Cellvibrionaceae</taxon>
        <taxon>Marinimicrobium</taxon>
    </lineage>
</organism>
<dbReference type="HAMAP" id="MF_01161">
    <property type="entry name" value="tRNA_Ile_lys_synt"/>
    <property type="match status" value="1"/>
</dbReference>
<comment type="subcellular location">
    <subcellularLocation>
        <location evidence="1 8">Cytoplasm</location>
    </subcellularLocation>
</comment>
<evidence type="ECO:0000256" key="4">
    <source>
        <dbReference type="ARBA" id="ARBA00022694"/>
    </source>
</evidence>
<dbReference type="EMBL" id="RJUK01000001">
    <property type="protein sequence ID" value="ROQ20498.1"/>
    <property type="molecule type" value="Genomic_DNA"/>
</dbReference>
<keyword evidence="4 8" id="KW-0819">tRNA processing</keyword>
<dbReference type="EC" id="6.3.4.19" evidence="8"/>
<evidence type="ECO:0000313" key="10">
    <source>
        <dbReference type="EMBL" id="ROQ20498.1"/>
    </source>
</evidence>
<dbReference type="InterPro" id="IPR012796">
    <property type="entry name" value="Lysidine-tRNA-synth_C"/>
</dbReference>
<dbReference type="NCBIfam" id="TIGR02432">
    <property type="entry name" value="lysidine_TilS_N"/>
    <property type="match status" value="1"/>
</dbReference>
<comment type="caution">
    <text evidence="10">The sequence shown here is derived from an EMBL/GenBank/DDBJ whole genome shotgun (WGS) entry which is preliminary data.</text>
</comment>
<dbReference type="SUPFAM" id="SSF56037">
    <property type="entry name" value="PheT/TilS domain"/>
    <property type="match status" value="1"/>
</dbReference>
<dbReference type="Pfam" id="PF09179">
    <property type="entry name" value="TilS"/>
    <property type="match status" value="1"/>
</dbReference>
<evidence type="ECO:0000259" key="9">
    <source>
        <dbReference type="SMART" id="SM00977"/>
    </source>
</evidence>
<keyword evidence="5 8" id="KW-0547">Nucleotide-binding</keyword>
<dbReference type="CDD" id="cd01992">
    <property type="entry name" value="TilS_N"/>
    <property type="match status" value="1"/>
</dbReference>
<comment type="similarity">
    <text evidence="8">Belongs to the tRNA(Ile)-lysidine synthase family.</text>
</comment>
<keyword evidence="2 8" id="KW-0963">Cytoplasm</keyword>
<dbReference type="InterPro" id="IPR012795">
    <property type="entry name" value="tRNA_Ile_lys_synt_N"/>
</dbReference>
<keyword evidence="11" id="KW-1185">Reference proteome</keyword>
<dbReference type="GO" id="GO:0032267">
    <property type="term" value="F:tRNA(Ile)-lysidine synthase activity"/>
    <property type="evidence" value="ECO:0007669"/>
    <property type="project" value="UniProtKB-EC"/>
</dbReference>
<dbReference type="PANTHER" id="PTHR43033">
    <property type="entry name" value="TRNA(ILE)-LYSIDINE SYNTHASE-RELATED"/>
    <property type="match status" value="1"/>
</dbReference>
<dbReference type="SMART" id="SM00977">
    <property type="entry name" value="TilS_C"/>
    <property type="match status" value="1"/>
</dbReference>
<protein>
    <recommendedName>
        <fullName evidence="8">tRNA(Ile)-lysidine synthase</fullName>
        <ecNumber evidence="8">6.3.4.19</ecNumber>
    </recommendedName>
    <alternativeName>
        <fullName evidence="8">tRNA(Ile)-2-lysyl-cytidine synthase</fullName>
    </alternativeName>
    <alternativeName>
        <fullName evidence="8">tRNA(Ile)-lysidine synthetase</fullName>
    </alternativeName>
</protein>
<comment type="catalytic activity">
    <reaction evidence="7 8">
        <text>cytidine(34) in tRNA(Ile2) + L-lysine + ATP = lysidine(34) in tRNA(Ile2) + AMP + diphosphate + H(+)</text>
        <dbReference type="Rhea" id="RHEA:43744"/>
        <dbReference type="Rhea" id="RHEA-COMP:10625"/>
        <dbReference type="Rhea" id="RHEA-COMP:10670"/>
        <dbReference type="ChEBI" id="CHEBI:15378"/>
        <dbReference type="ChEBI" id="CHEBI:30616"/>
        <dbReference type="ChEBI" id="CHEBI:32551"/>
        <dbReference type="ChEBI" id="CHEBI:33019"/>
        <dbReference type="ChEBI" id="CHEBI:82748"/>
        <dbReference type="ChEBI" id="CHEBI:83665"/>
        <dbReference type="ChEBI" id="CHEBI:456215"/>
        <dbReference type="EC" id="6.3.4.19"/>
    </reaction>
</comment>
<name>A0A3N1NYX3_9GAMM</name>
<evidence type="ECO:0000256" key="8">
    <source>
        <dbReference type="HAMAP-Rule" id="MF_01161"/>
    </source>
</evidence>
<evidence type="ECO:0000256" key="3">
    <source>
        <dbReference type="ARBA" id="ARBA00022598"/>
    </source>
</evidence>
<keyword evidence="3 8" id="KW-0436">Ligase</keyword>
<dbReference type="PANTHER" id="PTHR43033:SF1">
    <property type="entry name" value="TRNA(ILE)-LYSIDINE SYNTHASE-RELATED"/>
    <property type="match status" value="1"/>
</dbReference>
<evidence type="ECO:0000256" key="6">
    <source>
        <dbReference type="ARBA" id="ARBA00022840"/>
    </source>
</evidence>
<dbReference type="InterPro" id="IPR012094">
    <property type="entry name" value="tRNA_Ile_lys_synt"/>
</dbReference>
<dbReference type="InterPro" id="IPR015262">
    <property type="entry name" value="tRNA_Ile_lys_synt_subst-bd"/>
</dbReference>
<dbReference type="GO" id="GO:0005524">
    <property type="term" value="F:ATP binding"/>
    <property type="evidence" value="ECO:0007669"/>
    <property type="project" value="UniProtKB-UniRule"/>
</dbReference>
<keyword evidence="6 8" id="KW-0067">ATP-binding</keyword>
<proteinExistence type="inferred from homology"/>
<evidence type="ECO:0000256" key="2">
    <source>
        <dbReference type="ARBA" id="ARBA00022490"/>
    </source>
</evidence>
<dbReference type="Proteomes" id="UP000273643">
    <property type="component" value="Unassembled WGS sequence"/>
</dbReference>
<dbReference type="InterPro" id="IPR011063">
    <property type="entry name" value="TilS/TtcA_N"/>
</dbReference>
<dbReference type="InterPro" id="IPR014729">
    <property type="entry name" value="Rossmann-like_a/b/a_fold"/>
</dbReference>
<gene>
    <name evidence="8" type="primary">tilS</name>
    <name evidence="10" type="ORF">EDC38_1104</name>
</gene>
<evidence type="ECO:0000256" key="7">
    <source>
        <dbReference type="ARBA" id="ARBA00048539"/>
    </source>
</evidence>
<comment type="function">
    <text evidence="8">Ligates lysine onto the cytidine present at position 34 of the AUA codon-specific tRNA(Ile) that contains the anticodon CAU, in an ATP-dependent manner. Cytidine is converted to lysidine, thus changing the amino acid specificity of the tRNA from methionine to isoleucine.</text>
</comment>
<dbReference type="Gene3D" id="3.40.50.620">
    <property type="entry name" value="HUPs"/>
    <property type="match status" value="1"/>
</dbReference>
<evidence type="ECO:0000256" key="5">
    <source>
        <dbReference type="ARBA" id="ARBA00022741"/>
    </source>
</evidence>
<comment type="domain">
    <text evidence="8">The N-terminal region contains the highly conserved SGGXDS motif, predicted to be a P-loop motif involved in ATP binding.</text>
</comment>
<dbReference type="SUPFAM" id="SSF82829">
    <property type="entry name" value="MesJ substrate recognition domain-like"/>
    <property type="match status" value="1"/>
</dbReference>
<dbReference type="Gene3D" id="1.20.59.20">
    <property type="match status" value="1"/>
</dbReference>
<accession>A0A3N1NYX3</accession>
<evidence type="ECO:0000256" key="1">
    <source>
        <dbReference type="ARBA" id="ARBA00004496"/>
    </source>
</evidence>